<evidence type="ECO:0000256" key="1">
    <source>
        <dbReference type="SAM" id="SignalP"/>
    </source>
</evidence>
<sequence length="103" mass="10275">MHFSKVIATAFALLGAASAAPTEAKRATQVASAFTDYNNAVNNVKALAAANGCDWLACISSLSVSTGSCAAALAELGLDIPLDLACIAAAGTSATQQCNGCFF</sequence>
<reference evidence="3 4" key="1">
    <citation type="submission" date="2017-10" db="EMBL/GenBank/DDBJ databases">
        <title>Comparative genomics in systemic dimorphic fungi from Ajellomycetaceae.</title>
        <authorList>
            <person name="Munoz J.F."/>
            <person name="Mcewen J.G."/>
            <person name="Clay O.K."/>
            <person name="Cuomo C.A."/>
        </authorList>
    </citation>
    <scope>NUCLEOTIDE SEQUENCE [LARGE SCALE GENOMIC DNA]</scope>
    <source>
        <strain evidence="3 4">UAMH4076</strain>
    </source>
</reference>
<dbReference type="Pfam" id="PF12192">
    <property type="entry name" value="CBP"/>
    <property type="match status" value="1"/>
</dbReference>
<dbReference type="Gene3D" id="1.10.1740.120">
    <property type="match status" value="1"/>
</dbReference>
<name>A0A2B7ZSA4_9EURO</name>
<evidence type="ECO:0000259" key="2">
    <source>
        <dbReference type="Pfam" id="PF12192"/>
    </source>
</evidence>
<dbReference type="InterPro" id="IPR022013">
    <property type="entry name" value="CBP"/>
</dbReference>
<organism evidence="3 4">
    <name type="scientific">[Emmonsia] crescens</name>
    <dbReference type="NCBI Taxonomy" id="73230"/>
    <lineage>
        <taxon>Eukaryota</taxon>
        <taxon>Fungi</taxon>
        <taxon>Dikarya</taxon>
        <taxon>Ascomycota</taxon>
        <taxon>Pezizomycotina</taxon>
        <taxon>Eurotiomycetes</taxon>
        <taxon>Eurotiomycetidae</taxon>
        <taxon>Onygenales</taxon>
        <taxon>Ajellomycetaceae</taxon>
        <taxon>Emergomyces</taxon>
    </lineage>
</organism>
<evidence type="ECO:0000313" key="3">
    <source>
        <dbReference type="EMBL" id="PGH36261.1"/>
    </source>
</evidence>
<keyword evidence="4" id="KW-1185">Reference proteome</keyword>
<accession>A0A2B7ZSA4</accession>
<dbReference type="AlphaFoldDB" id="A0A2B7ZSA4"/>
<feature type="domain" description="Fungal calcium binding protein" evidence="2">
    <location>
        <begin position="27"/>
        <end position="101"/>
    </location>
</feature>
<proteinExistence type="predicted"/>
<keyword evidence="1" id="KW-0732">Signal</keyword>
<gene>
    <name evidence="3" type="ORF">GX50_00946</name>
</gene>
<dbReference type="Proteomes" id="UP000226031">
    <property type="component" value="Unassembled WGS sequence"/>
</dbReference>
<dbReference type="EMBL" id="PDND01000010">
    <property type="protein sequence ID" value="PGH36261.1"/>
    <property type="molecule type" value="Genomic_DNA"/>
</dbReference>
<protein>
    <recommendedName>
        <fullName evidence="2">Fungal calcium binding protein domain-containing protein</fullName>
    </recommendedName>
</protein>
<dbReference type="VEuPathDB" id="FungiDB:EMCG_08748"/>
<feature type="signal peptide" evidence="1">
    <location>
        <begin position="1"/>
        <end position="19"/>
    </location>
</feature>
<dbReference type="STRING" id="73230.A0A2B7ZSA4"/>
<comment type="caution">
    <text evidence="3">The sequence shown here is derived from an EMBL/GenBank/DDBJ whole genome shotgun (WGS) entry which is preliminary data.</text>
</comment>
<evidence type="ECO:0000313" key="4">
    <source>
        <dbReference type="Proteomes" id="UP000226031"/>
    </source>
</evidence>
<feature type="chain" id="PRO_5013129487" description="Fungal calcium binding protein domain-containing protein" evidence="1">
    <location>
        <begin position="20"/>
        <end position="103"/>
    </location>
</feature>